<dbReference type="Gene3D" id="1.20.1560.10">
    <property type="entry name" value="ABC transporter type 1, transmembrane domain"/>
    <property type="match status" value="1"/>
</dbReference>
<dbReference type="Pfam" id="PF13748">
    <property type="entry name" value="ABC_membrane_3"/>
    <property type="match status" value="1"/>
</dbReference>
<dbReference type="GO" id="GO:0005886">
    <property type="term" value="C:plasma membrane"/>
    <property type="evidence" value="ECO:0007669"/>
    <property type="project" value="UniProtKB-SubCell"/>
</dbReference>
<comment type="caution">
    <text evidence="7">The sequence shown here is derived from an EMBL/GenBank/DDBJ whole genome shotgun (WGS) entry which is preliminary data.</text>
</comment>
<sequence length="279" mass="31819">MNLKSTIKKYKLSYGFTLFLILLETVIAILFPLFIGNAVEDAINHSYKGAIYLGVLGVLALCIGTGRRIFDSRFYARVYQDLGENILTKQIKLSSSVKTARLGMIEEWVEFMENSMPEIITSVVGIIGVVIVIATLNTTVFIGCLVSIILIACIYWLNSKKTIALNKGYNNELEYQVEVIETNVPFLLKLHLKKMMKWNIKLSDLEALNFSLSWLVLIVFLVLSIIFSVQDGVVQYGALFALVMYVFQYIESVSELPLYYQNWLRLKEIQIRINNIDKD</sequence>
<organism evidence="7 8">
    <name type="scientific">Mesonia hippocampi</name>
    <dbReference type="NCBI Taxonomy" id="1628250"/>
    <lineage>
        <taxon>Bacteria</taxon>
        <taxon>Pseudomonadati</taxon>
        <taxon>Bacteroidota</taxon>
        <taxon>Flavobacteriia</taxon>
        <taxon>Flavobacteriales</taxon>
        <taxon>Flavobacteriaceae</taxon>
        <taxon>Mesonia</taxon>
    </lineage>
</organism>
<dbReference type="SUPFAM" id="SSF90123">
    <property type="entry name" value="ABC transporter transmembrane region"/>
    <property type="match status" value="1"/>
</dbReference>
<feature type="domain" description="ABC transmembrane type-1" evidence="6">
    <location>
        <begin position="16"/>
        <end position="265"/>
    </location>
</feature>
<proteinExistence type="predicted"/>
<feature type="transmembrane region" description="Helical" evidence="5">
    <location>
        <begin position="207"/>
        <end position="227"/>
    </location>
</feature>
<feature type="transmembrane region" description="Helical" evidence="5">
    <location>
        <begin position="116"/>
        <end position="134"/>
    </location>
</feature>
<evidence type="ECO:0000313" key="8">
    <source>
        <dbReference type="Proteomes" id="UP000553034"/>
    </source>
</evidence>
<keyword evidence="3 5" id="KW-1133">Transmembrane helix</keyword>
<dbReference type="GO" id="GO:0005524">
    <property type="term" value="F:ATP binding"/>
    <property type="evidence" value="ECO:0007669"/>
    <property type="project" value="InterPro"/>
</dbReference>
<dbReference type="AlphaFoldDB" id="A0A840ES79"/>
<evidence type="ECO:0000256" key="5">
    <source>
        <dbReference type="SAM" id="Phobius"/>
    </source>
</evidence>
<feature type="transmembrane region" description="Helical" evidence="5">
    <location>
        <begin position="140"/>
        <end position="157"/>
    </location>
</feature>
<evidence type="ECO:0000256" key="3">
    <source>
        <dbReference type="ARBA" id="ARBA00022989"/>
    </source>
</evidence>
<reference evidence="7 8" key="1">
    <citation type="submission" date="2020-08" db="EMBL/GenBank/DDBJ databases">
        <title>Genomic Encyclopedia of Type Strains, Phase IV (KMG-IV): sequencing the most valuable type-strain genomes for metagenomic binning, comparative biology and taxonomic classification.</title>
        <authorList>
            <person name="Goeker M."/>
        </authorList>
    </citation>
    <scope>NUCLEOTIDE SEQUENCE [LARGE SCALE GENOMIC DNA]</scope>
    <source>
        <strain evidence="7 8">DSM 29568</strain>
    </source>
</reference>
<dbReference type="PROSITE" id="PS50929">
    <property type="entry name" value="ABC_TM1F"/>
    <property type="match status" value="1"/>
</dbReference>
<gene>
    <name evidence="7" type="ORF">GGR32_002136</name>
</gene>
<evidence type="ECO:0000256" key="2">
    <source>
        <dbReference type="ARBA" id="ARBA00022692"/>
    </source>
</evidence>
<accession>A0A840ES79</accession>
<feature type="transmembrane region" description="Helical" evidence="5">
    <location>
        <begin position="233"/>
        <end position="250"/>
    </location>
</feature>
<keyword evidence="2 5" id="KW-0812">Transmembrane</keyword>
<dbReference type="InterPro" id="IPR011527">
    <property type="entry name" value="ABC1_TM_dom"/>
</dbReference>
<keyword evidence="4 5" id="KW-0472">Membrane</keyword>
<feature type="transmembrane region" description="Helical" evidence="5">
    <location>
        <begin position="50"/>
        <end position="70"/>
    </location>
</feature>
<dbReference type="RefSeq" id="WP_183478173.1">
    <property type="nucleotide sequence ID" value="NZ_JACIFO010000010.1"/>
</dbReference>
<protein>
    <submittedName>
        <fullName evidence="7">ABC-type bacteriocin/lantibiotic exporter with double-glycine peptidase domain</fullName>
    </submittedName>
</protein>
<evidence type="ECO:0000313" key="7">
    <source>
        <dbReference type="EMBL" id="MBB4119830.1"/>
    </source>
</evidence>
<evidence type="ECO:0000256" key="1">
    <source>
        <dbReference type="ARBA" id="ARBA00004651"/>
    </source>
</evidence>
<evidence type="ECO:0000256" key="4">
    <source>
        <dbReference type="ARBA" id="ARBA00023136"/>
    </source>
</evidence>
<comment type="subcellular location">
    <subcellularLocation>
        <location evidence="1">Cell membrane</location>
        <topology evidence="1">Multi-pass membrane protein</topology>
    </subcellularLocation>
</comment>
<dbReference type="EMBL" id="JACIFO010000010">
    <property type="protein sequence ID" value="MBB4119830.1"/>
    <property type="molecule type" value="Genomic_DNA"/>
</dbReference>
<name>A0A840ES79_9FLAO</name>
<keyword evidence="8" id="KW-1185">Reference proteome</keyword>
<dbReference type="GO" id="GO:0140359">
    <property type="term" value="F:ABC-type transporter activity"/>
    <property type="evidence" value="ECO:0007669"/>
    <property type="project" value="InterPro"/>
</dbReference>
<evidence type="ECO:0000259" key="6">
    <source>
        <dbReference type="PROSITE" id="PS50929"/>
    </source>
</evidence>
<feature type="transmembrane region" description="Helical" evidence="5">
    <location>
        <begin position="12"/>
        <end position="35"/>
    </location>
</feature>
<dbReference type="Proteomes" id="UP000553034">
    <property type="component" value="Unassembled WGS sequence"/>
</dbReference>
<dbReference type="InterPro" id="IPR036640">
    <property type="entry name" value="ABC1_TM_sf"/>
</dbReference>